<dbReference type="Gene3D" id="1.10.287.110">
    <property type="entry name" value="DnaJ domain"/>
    <property type="match status" value="1"/>
</dbReference>
<dbReference type="InterPro" id="IPR018253">
    <property type="entry name" value="DnaJ_domain_CS"/>
</dbReference>
<keyword evidence="4" id="KW-0472">Membrane</keyword>
<dbReference type="GO" id="GO:0006457">
    <property type="term" value="P:protein folding"/>
    <property type="evidence" value="ECO:0007669"/>
    <property type="project" value="InterPro"/>
</dbReference>
<evidence type="ECO:0000256" key="8">
    <source>
        <dbReference type="SAM" id="SignalP"/>
    </source>
</evidence>
<evidence type="ECO:0000256" key="6">
    <source>
        <dbReference type="ARBA" id="ARBA00024193"/>
    </source>
</evidence>
<sequence length="335" mass="40721">MMFFKLITLGLLLALFIQPAWTFIDGLYCGMNNCYDVLGVTRDTPKREIASKYRQLARKTHPDLFKTDEEKEKAAEKFREIATAYEILKDDESRTDYDYMLDNPDEFYSHYYRYYRRRMAPRVDIRIVLAVTISIISGIQYFTSWTRYDSAIRYLVTVPKYRLRAQQIAKEEKLLDHLKRNKKMSKDDARQEEEKILREIVRDRMDIRGGYAKPEWTDVLWVQLVLLPYTLATWVYWYGRWFWKFTLLGHEYGTEEKLYLIRRNMGISRTQFDAMEEHTKEDYLEMELWKKDEFAEWKRQQEEELKLKLANSAQHKQYRRYMKNHGPGRMYFDDS</sequence>
<comment type="caution">
    <text evidence="10">The sequence shown here is derived from an EMBL/GenBank/DDBJ whole genome shotgun (WGS) entry which is preliminary data.</text>
</comment>
<dbReference type="PRINTS" id="PR00625">
    <property type="entry name" value="JDOMAIN"/>
</dbReference>
<keyword evidence="2" id="KW-0812">Transmembrane</keyword>
<keyword evidence="3" id="KW-1133">Transmembrane helix</keyword>
<dbReference type="GO" id="GO:0005789">
    <property type="term" value="C:endoplasmic reticulum membrane"/>
    <property type="evidence" value="ECO:0007669"/>
    <property type="project" value="TreeGrafter"/>
</dbReference>
<gene>
    <name evidence="10" type="ORF">FJT64_000166</name>
</gene>
<name>A0A6A4VN01_AMPAM</name>
<dbReference type="PROSITE" id="PS00636">
    <property type="entry name" value="DNAJ_1"/>
    <property type="match status" value="1"/>
</dbReference>
<evidence type="ECO:0000256" key="2">
    <source>
        <dbReference type="ARBA" id="ARBA00022692"/>
    </source>
</evidence>
<comment type="subcellular location">
    <subcellularLocation>
        <location evidence="1">Membrane</location>
        <topology evidence="1">Multi-pass membrane protein</topology>
    </subcellularLocation>
</comment>
<evidence type="ECO:0000256" key="4">
    <source>
        <dbReference type="ARBA" id="ARBA00023136"/>
    </source>
</evidence>
<dbReference type="SMART" id="SM00271">
    <property type="entry name" value="DnaJ"/>
    <property type="match status" value="1"/>
</dbReference>
<protein>
    <submittedName>
        <fullName evidence="10">DnaJ subfamily C member 25</fullName>
    </submittedName>
</protein>
<dbReference type="SUPFAM" id="SSF46565">
    <property type="entry name" value="Chaperone J-domain"/>
    <property type="match status" value="1"/>
</dbReference>
<dbReference type="InterPro" id="IPR044632">
    <property type="entry name" value="DNAJC25-like"/>
</dbReference>
<dbReference type="FunFam" id="1.10.287.110:FF:000036">
    <property type="entry name" value="dnaJ homolog subfamily C member 25"/>
    <property type="match status" value="1"/>
</dbReference>
<dbReference type="PANTHER" id="PTHR44176">
    <property type="entry name" value="DNAJ HOMOLOG SUBFAMILY C MEMBER 25"/>
    <property type="match status" value="1"/>
</dbReference>
<evidence type="ECO:0000256" key="1">
    <source>
        <dbReference type="ARBA" id="ARBA00004141"/>
    </source>
</evidence>
<dbReference type="InterPro" id="IPR001623">
    <property type="entry name" value="DnaJ_domain"/>
</dbReference>
<evidence type="ECO:0000313" key="10">
    <source>
        <dbReference type="EMBL" id="KAF0292780.1"/>
    </source>
</evidence>
<evidence type="ECO:0000256" key="7">
    <source>
        <dbReference type="SAM" id="Coils"/>
    </source>
</evidence>
<evidence type="ECO:0000256" key="3">
    <source>
        <dbReference type="ARBA" id="ARBA00022989"/>
    </source>
</evidence>
<keyword evidence="8" id="KW-0732">Signal</keyword>
<dbReference type="EMBL" id="VIIS01001797">
    <property type="protein sequence ID" value="KAF0292780.1"/>
    <property type="molecule type" value="Genomic_DNA"/>
</dbReference>
<dbReference type="InterPro" id="IPR036869">
    <property type="entry name" value="J_dom_sf"/>
</dbReference>
<dbReference type="OrthoDB" id="270167at2759"/>
<feature type="coiled-coil region" evidence="7">
    <location>
        <begin position="168"/>
        <end position="195"/>
    </location>
</feature>
<accession>A0A6A4VN01</accession>
<evidence type="ECO:0000256" key="5">
    <source>
        <dbReference type="ARBA" id="ARBA00023186"/>
    </source>
</evidence>
<keyword evidence="7" id="KW-0175">Coiled coil</keyword>
<keyword evidence="5" id="KW-0143">Chaperone</keyword>
<feature type="chain" id="PRO_5025476117" evidence="8">
    <location>
        <begin position="23"/>
        <end position="335"/>
    </location>
</feature>
<proteinExistence type="inferred from homology"/>
<comment type="similarity">
    <text evidence="6">Belongs to the DNAJC25 family.</text>
</comment>
<evidence type="ECO:0000313" key="11">
    <source>
        <dbReference type="Proteomes" id="UP000440578"/>
    </source>
</evidence>
<keyword evidence="11" id="KW-1185">Reference proteome</keyword>
<organism evidence="10 11">
    <name type="scientific">Amphibalanus amphitrite</name>
    <name type="common">Striped barnacle</name>
    <name type="synonym">Balanus amphitrite</name>
    <dbReference type="NCBI Taxonomy" id="1232801"/>
    <lineage>
        <taxon>Eukaryota</taxon>
        <taxon>Metazoa</taxon>
        <taxon>Ecdysozoa</taxon>
        <taxon>Arthropoda</taxon>
        <taxon>Crustacea</taxon>
        <taxon>Multicrustacea</taxon>
        <taxon>Cirripedia</taxon>
        <taxon>Thoracica</taxon>
        <taxon>Thoracicalcarea</taxon>
        <taxon>Balanomorpha</taxon>
        <taxon>Balanoidea</taxon>
        <taxon>Balanidae</taxon>
        <taxon>Amphibalaninae</taxon>
        <taxon>Amphibalanus</taxon>
    </lineage>
</organism>
<evidence type="ECO:0000259" key="9">
    <source>
        <dbReference type="PROSITE" id="PS50076"/>
    </source>
</evidence>
<dbReference type="PROSITE" id="PS50076">
    <property type="entry name" value="DNAJ_2"/>
    <property type="match status" value="1"/>
</dbReference>
<dbReference type="Pfam" id="PF00226">
    <property type="entry name" value="DnaJ"/>
    <property type="match status" value="1"/>
</dbReference>
<dbReference type="CDD" id="cd06257">
    <property type="entry name" value="DnaJ"/>
    <property type="match status" value="1"/>
</dbReference>
<dbReference type="PANTHER" id="PTHR44176:SF1">
    <property type="entry name" value="DNAJ HOMOLOG SUBFAMILY C MEMBER 25"/>
    <property type="match status" value="1"/>
</dbReference>
<feature type="domain" description="J" evidence="9">
    <location>
        <begin position="33"/>
        <end position="101"/>
    </location>
</feature>
<dbReference type="AlphaFoldDB" id="A0A6A4VN01"/>
<feature type="signal peptide" evidence="8">
    <location>
        <begin position="1"/>
        <end position="22"/>
    </location>
</feature>
<reference evidence="10 11" key="1">
    <citation type="submission" date="2019-07" db="EMBL/GenBank/DDBJ databases">
        <title>Draft genome assembly of a fouling barnacle, Amphibalanus amphitrite (Darwin, 1854): The first reference genome for Thecostraca.</title>
        <authorList>
            <person name="Kim W."/>
        </authorList>
    </citation>
    <scope>NUCLEOTIDE SEQUENCE [LARGE SCALE GENOMIC DNA]</scope>
    <source>
        <strain evidence="10">SNU_AA5</strain>
        <tissue evidence="10">Soma without cirri and trophi</tissue>
    </source>
</reference>
<dbReference type="Proteomes" id="UP000440578">
    <property type="component" value="Unassembled WGS sequence"/>
</dbReference>